<evidence type="ECO:0000256" key="2">
    <source>
        <dbReference type="ARBA" id="ARBA00022448"/>
    </source>
</evidence>
<dbReference type="OrthoDB" id="338970at2759"/>
<feature type="domain" description="Nucleoporin Nup133/Nup155-like N-terminal" evidence="5">
    <location>
        <begin position="78"/>
        <end position="427"/>
    </location>
</feature>
<gene>
    <name evidence="6" type="primary">ABSGL_09986.1 scaffold 11783</name>
</gene>
<keyword evidence="2" id="KW-0813">Transport</keyword>
<dbReference type="InterPro" id="IPR014908">
    <property type="entry name" value="Nucleoporin_Nup133/Nup155_N"/>
</dbReference>
<protein>
    <recommendedName>
        <fullName evidence="5">Nucleoporin Nup133/Nup155-like N-terminal domain-containing protein</fullName>
    </recommendedName>
</protein>
<dbReference type="GO" id="GO:0044611">
    <property type="term" value="C:nuclear pore inner ring"/>
    <property type="evidence" value="ECO:0007669"/>
    <property type="project" value="TreeGrafter"/>
</dbReference>
<dbReference type="STRING" id="4829.A0A163JPN5"/>
<evidence type="ECO:0000313" key="6">
    <source>
        <dbReference type="EMBL" id="SAM04126.1"/>
    </source>
</evidence>
<feature type="compositionally biased region" description="Polar residues" evidence="4">
    <location>
        <begin position="355"/>
        <end position="369"/>
    </location>
</feature>
<proteinExistence type="predicted"/>
<dbReference type="Pfam" id="PF08801">
    <property type="entry name" value="Nucleoporin_N"/>
    <property type="match status" value="1"/>
</dbReference>
<dbReference type="EMBL" id="LT554349">
    <property type="protein sequence ID" value="SAM04126.1"/>
    <property type="molecule type" value="Genomic_DNA"/>
</dbReference>
<feature type="region of interest" description="Disordered" evidence="4">
    <location>
        <begin position="352"/>
        <end position="371"/>
    </location>
</feature>
<dbReference type="PANTHER" id="PTHR10350">
    <property type="entry name" value="NUCLEAR PORE COMPLEX PROTEIN NUP155"/>
    <property type="match status" value="1"/>
</dbReference>
<dbReference type="Gene3D" id="1.20.58.1780">
    <property type="match status" value="1"/>
</dbReference>
<keyword evidence="7" id="KW-1185">Reference proteome</keyword>
<dbReference type="InParanoid" id="A0A163JPN5"/>
<dbReference type="InterPro" id="IPR004870">
    <property type="entry name" value="Nucleoporin_Nup155"/>
</dbReference>
<sequence length="723" mass="79573">MIPLETTSEAIKTASATLKQVALLDKDFPDNGDSFAGHSSGDYTVSKDGPVQPILTKARFSLNIDAVKQMQRRKPSSPAGFFSEINRAYFAVNSQLFLWNYNNRQDFTHYEDSYEIVSAAIVQPKPDVFNNNITHVLILATTESVKVIPVAYRSEDSLTDSLDFYDAGIQTFAGGIRFTNILGTSAGRVFMTGSDGQAWELAYKKEDGWFTRACYKRILSGDYTRLLPGGSNDPCVGIAVSADGKVLYQLTQKSSIKVSYLGDDGQGFTTVAADSGISEKARLMCPNNPLVNNFTITSIHSTLSSESKRYQLVAITSTGCRLYFSHSKHGTPRNSSDTPDGIVLIHVRTPPPRHTMSSLASQQTNTASPTSPPSIFSCFYSNDVYMSVESSNNVETLTSCCPDIGYLARSGKGSGLHEMYNNLPIEGNLLAITEVPTKSPFHINELATSTPLNAPRLFLVFTTQGLAVLLKQRPLDMLQNLVIASGCNIRRQPTTFKAFFDYFGVTQASSLCFGMIGLGDSSIVNGNDLLFSASPNVNMEKSAADLLDEYCLGNISDYDRGLALYVYRVIGSIWTRPIMKQTSGAQPHYQTTTDRKQLLNIVQVLRNLLSFLARKNDAPSGSHRKELCDLICTMAEAVSFIIYLFDAGLNDLLKKFNPVVHTKLKSLTYEKLLTTRDGHTIARNFAQALVDHQRNTFGNADELVDNLKQHFGFFSTEIVVAQS</sequence>
<evidence type="ECO:0000256" key="3">
    <source>
        <dbReference type="ARBA" id="ARBA00023242"/>
    </source>
</evidence>
<name>A0A163JPN5_ABSGL</name>
<dbReference type="PANTHER" id="PTHR10350:SF6">
    <property type="entry name" value="NUCLEAR PORE COMPLEX PROTEIN NUP155"/>
    <property type="match status" value="1"/>
</dbReference>
<accession>A0A163JPN5</accession>
<keyword evidence="3" id="KW-0539">Nucleus</keyword>
<dbReference type="GO" id="GO:0000972">
    <property type="term" value="P:transcription-dependent tethering of RNA polymerase II gene DNA at nuclear periphery"/>
    <property type="evidence" value="ECO:0007669"/>
    <property type="project" value="TreeGrafter"/>
</dbReference>
<evidence type="ECO:0000313" key="7">
    <source>
        <dbReference type="Proteomes" id="UP000078561"/>
    </source>
</evidence>
<reference evidence="6" key="1">
    <citation type="submission" date="2016-04" db="EMBL/GenBank/DDBJ databases">
        <authorList>
            <person name="Evans L.H."/>
            <person name="Alamgir A."/>
            <person name="Owens N."/>
            <person name="Weber N.D."/>
            <person name="Virtaneva K."/>
            <person name="Barbian K."/>
            <person name="Babar A."/>
            <person name="Rosenke K."/>
        </authorList>
    </citation>
    <scope>NUCLEOTIDE SEQUENCE [LARGE SCALE GENOMIC DNA]</scope>
    <source>
        <strain evidence="6">CBS 101.48</strain>
    </source>
</reference>
<dbReference type="GO" id="GO:0036228">
    <property type="term" value="P:protein localization to nuclear inner membrane"/>
    <property type="evidence" value="ECO:0007669"/>
    <property type="project" value="TreeGrafter"/>
</dbReference>
<dbReference type="AlphaFoldDB" id="A0A163JPN5"/>
<dbReference type="GO" id="GO:0006606">
    <property type="term" value="P:protein import into nucleus"/>
    <property type="evidence" value="ECO:0007669"/>
    <property type="project" value="TreeGrafter"/>
</dbReference>
<dbReference type="GO" id="GO:0017056">
    <property type="term" value="F:structural constituent of nuclear pore"/>
    <property type="evidence" value="ECO:0007669"/>
    <property type="project" value="InterPro"/>
</dbReference>
<evidence type="ECO:0000256" key="4">
    <source>
        <dbReference type="SAM" id="MobiDB-lite"/>
    </source>
</evidence>
<comment type="subcellular location">
    <subcellularLocation>
        <location evidence="1">Nucleus</location>
    </subcellularLocation>
</comment>
<organism evidence="6">
    <name type="scientific">Absidia glauca</name>
    <name type="common">Pin mould</name>
    <dbReference type="NCBI Taxonomy" id="4829"/>
    <lineage>
        <taxon>Eukaryota</taxon>
        <taxon>Fungi</taxon>
        <taxon>Fungi incertae sedis</taxon>
        <taxon>Mucoromycota</taxon>
        <taxon>Mucoromycotina</taxon>
        <taxon>Mucoromycetes</taxon>
        <taxon>Mucorales</taxon>
        <taxon>Cunninghamellaceae</taxon>
        <taxon>Absidia</taxon>
    </lineage>
</organism>
<evidence type="ECO:0000256" key="1">
    <source>
        <dbReference type="ARBA" id="ARBA00004123"/>
    </source>
</evidence>
<dbReference type="Proteomes" id="UP000078561">
    <property type="component" value="Unassembled WGS sequence"/>
</dbReference>
<dbReference type="GO" id="GO:0006405">
    <property type="term" value="P:RNA export from nucleus"/>
    <property type="evidence" value="ECO:0007669"/>
    <property type="project" value="TreeGrafter"/>
</dbReference>
<evidence type="ECO:0000259" key="5">
    <source>
        <dbReference type="Pfam" id="PF08801"/>
    </source>
</evidence>